<evidence type="ECO:0000313" key="16">
    <source>
        <dbReference type="EMBL" id="QDA77210.1"/>
    </source>
</evidence>
<evidence type="ECO:0000256" key="1">
    <source>
        <dbReference type="ARBA" id="ARBA00004147"/>
    </source>
</evidence>
<name>A0A4Y5T0W3_9GEMI</name>
<comment type="similarity">
    <text evidence="3 15">Belongs to the geminiviridae capsid protein family.</text>
</comment>
<accession>A0A4Y5T0W3</accession>
<dbReference type="InterPro" id="IPR029053">
    <property type="entry name" value="Viral_coat"/>
</dbReference>
<comment type="subcellular location">
    <subcellularLocation>
        <location evidence="1 15">Host nucleus</location>
    </subcellularLocation>
    <subcellularLocation>
        <location evidence="2 15">Virion</location>
    </subcellularLocation>
</comment>
<keyword evidence="7 15" id="KW-0167">Capsid protein</keyword>
<evidence type="ECO:0000256" key="15">
    <source>
        <dbReference type="RuleBase" id="RU363025"/>
    </source>
</evidence>
<evidence type="ECO:0000256" key="11">
    <source>
        <dbReference type="ARBA" id="ARBA00023296"/>
    </source>
</evidence>
<evidence type="ECO:0000256" key="3">
    <source>
        <dbReference type="ARBA" id="ARBA00005468"/>
    </source>
</evidence>
<dbReference type="Gene3D" id="2.60.120.20">
    <property type="match status" value="1"/>
</dbReference>
<keyword evidence="9 15" id="KW-0946">Virion</keyword>
<evidence type="ECO:0000256" key="14">
    <source>
        <dbReference type="ARBA" id="ARBA00046791"/>
    </source>
</evidence>
<dbReference type="GeneID" id="65103080"/>
<dbReference type="EMBL" id="MK940528">
    <property type="protein sequence ID" value="QDA77210.1"/>
    <property type="molecule type" value="Genomic_DNA"/>
</dbReference>
<sequence>MPGPFKGNVYRRRRGRNSRVYDALGVNSQRELERLVNAPSRSIPNRRESLQVATFTWTSTGAGVKFSAGGAAYLLSNFPQGANDNCRHTNKTILYKIMCKNSVYLDSSHYPKVFRCPFTFWLVYDKSPGSSVPSTGDIFEGPALFPNNPKVWTVSRAACHRFVVKKTWTVMIESNGIDPAKAQSSSYYGPGPCNQVKFVNKFFKRLGVTTEWKNSSTGDVGDIKEGALYICCAPSQKSDVYVNGYFRVYFKSVGNQ</sequence>
<organism evidence="16 17">
    <name type="scientific">Chickpea redleaf virus 2</name>
    <dbReference type="NCBI Taxonomy" id="2588671"/>
    <lineage>
        <taxon>Viruses</taxon>
        <taxon>Monodnaviria</taxon>
        <taxon>Shotokuvirae</taxon>
        <taxon>Cressdnaviricota</taxon>
        <taxon>Repensiviricetes</taxon>
        <taxon>Geplafuvirales</taxon>
        <taxon>Geminiviridae</taxon>
        <taxon>Mastrevirus</taxon>
        <taxon>Mastrevirus rubrumsecundi</taxon>
    </lineage>
</organism>
<evidence type="ECO:0000256" key="10">
    <source>
        <dbReference type="ARBA" id="ARBA00023125"/>
    </source>
</evidence>
<evidence type="ECO:0000256" key="12">
    <source>
        <dbReference type="ARBA" id="ARBA00025657"/>
    </source>
</evidence>
<keyword evidence="17" id="KW-1185">Reference proteome</keyword>
<dbReference type="GO" id="GO:0043657">
    <property type="term" value="C:host cell"/>
    <property type="evidence" value="ECO:0007669"/>
    <property type="project" value="GOC"/>
</dbReference>
<evidence type="ECO:0000256" key="8">
    <source>
        <dbReference type="ARBA" id="ARBA00022562"/>
    </source>
</evidence>
<evidence type="ECO:0000256" key="4">
    <source>
        <dbReference type="ARBA" id="ARBA00018091"/>
    </source>
</evidence>
<dbReference type="GO" id="GO:0003677">
    <property type="term" value="F:DNA binding"/>
    <property type="evidence" value="ECO:0007669"/>
    <property type="project" value="UniProtKB-KW"/>
</dbReference>
<dbReference type="GO" id="GO:0046718">
    <property type="term" value="P:symbiont entry into host cell"/>
    <property type="evidence" value="ECO:0007669"/>
    <property type="project" value="UniProtKB-KW"/>
</dbReference>
<dbReference type="GO" id="GO:0042025">
    <property type="term" value="C:host cell nucleus"/>
    <property type="evidence" value="ECO:0007669"/>
    <property type="project" value="UniProtKB-SubCell"/>
</dbReference>
<proteinExistence type="inferred from homology"/>
<dbReference type="InterPro" id="IPR000143">
    <property type="entry name" value="Gemcoat_MSV"/>
</dbReference>
<evidence type="ECO:0000256" key="13">
    <source>
        <dbReference type="ARBA" id="ARBA00031336"/>
    </source>
</evidence>
<keyword evidence="5 15" id="KW-1140">T=1 icosahedral capsid protein</keyword>
<dbReference type="PRINTS" id="PR00223">
    <property type="entry name" value="GEMCOATARBR1"/>
</dbReference>
<dbReference type="KEGG" id="vg:65103080"/>
<evidence type="ECO:0000313" key="17">
    <source>
        <dbReference type="Proteomes" id="UP000676530"/>
    </source>
</evidence>
<evidence type="ECO:0000256" key="2">
    <source>
        <dbReference type="ARBA" id="ARBA00004328"/>
    </source>
</evidence>
<evidence type="ECO:0000256" key="5">
    <source>
        <dbReference type="ARBA" id="ARBA00022431"/>
    </source>
</evidence>
<keyword evidence="8 15" id="KW-1048">Host nucleus</keyword>
<comment type="function">
    <text evidence="12">Encapsidates the viral genome into characteristic twinned ('geminate') particles. Binds the genomic viral ssDNA and shuttles it into and out of the cell nucleus. Plays a role in protection of the genome from degradation, virus acquisition and transmission by insect vectors, infectivity, and systemic movement. The CP of monopartite geminiviruses is absolutely essential for virus movement.</text>
</comment>
<comment type="function">
    <text evidence="15">Encapsidates the viral genome into characteristic twinned ('geminate') particles. Plays a role in protection of the genome from degradation, virus acquisition and transmission by insect vectors, infectivity, and systemic movement. The CP of monopartite geminiviruses is absolutely essential for virus movement.</text>
</comment>
<keyword evidence="11 15" id="KW-1160">Virus entry into host cell</keyword>
<evidence type="ECO:0000256" key="9">
    <source>
        <dbReference type="ARBA" id="ARBA00022844"/>
    </source>
</evidence>
<keyword evidence="6 15" id="KW-1163">Viral penetration into host nucleus</keyword>
<comment type="subunit">
    <text evidence="14 15">Homomultimer. Interacts with the movement protein. Binds to single-stranded and double-stranded viral DNA.</text>
</comment>
<evidence type="ECO:0000256" key="6">
    <source>
        <dbReference type="ARBA" id="ARBA00022524"/>
    </source>
</evidence>
<reference evidence="16 17" key="1">
    <citation type="submission" date="2019-05" db="EMBL/GenBank/DDBJ databases">
        <title>The complete genome sequence of a new mastrevirus, Chickpea Redleaf Virus 2, from Australia.</title>
        <authorList>
            <person name="Filardo F.F."/>
            <person name="Sharman M."/>
        </authorList>
    </citation>
    <scope>NUCLEOTIDE SEQUENCE [LARGE SCALE GENOMIC DNA]</scope>
    <source>
        <strain evidence="16">5495</strain>
    </source>
</reference>
<protein>
    <recommendedName>
        <fullName evidence="4 15">Capsid protein</fullName>
    </recommendedName>
    <alternativeName>
        <fullName evidence="13 15">Coat protein</fullName>
    </alternativeName>
</protein>
<dbReference type="PRINTS" id="PR00226">
    <property type="entry name" value="GEMCOATMSV"/>
</dbReference>
<keyword evidence="10 15" id="KW-0238">DNA-binding</keyword>
<dbReference type="Pfam" id="PF00844">
    <property type="entry name" value="Gemini_coat"/>
    <property type="match status" value="1"/>
</dbReference>
<dbReference type="GO" id="GO:0075732">
    <property type="term" value="P:viral penetration into host nucleus"/>
    <property type="evidence" value="ECO:0007669"/>
    <property type="project" value="UniProtKB-KW"/>
</dbReference>
<dbReference type="Proteomes" id="UP000676530">
    <property type="component" value="Segment"/>
</dbReference>
<dbReference type="RefSeq" id="YP_010087771.1">
    <property type="nucleotide sequence ID" value="NC_055579.1"/>
</dbReference>
<dbReference type="GO" id="GO:0039615">
    <property type="term" value="C:T=1 icosahedral viral capsid"/>
    <property type="evidence" value="ECO:0007669"/>
    <property type="project" value="UniProtKB-KW"/>
</dbReference>
<dbReference type="InterPro" id="IPR000263">
    <property type="entry name" value="GV_A/BR1_coat"/>
</dbReference>
<dbReference type="GO" id="GO:0005198">
    <property type="term" value="F:structural molecule activity"/>
    <property type="evidence" value="ECO:0007669"/>
    <property type="project" value="InterPro"/>
</dbReference>
<evidence type="ECO:0000256" key="7">
    <source>
        <dbReference type="ARBA" id="ARBA00022561"/>
    </source>
</evidence>
<comment type="function">
    <text evidence="15">Binds the genomic viral ssDNA and shuttles it into and out of the cell nucleus.</text>
</comment>